<gene>
    <name evidence="6" type="primary">tsf</name>
    <name evidence="10" type="ORF">H8S23_00850</name>
</gene>
<evidence type="ECO:0000256" key="5">
    <source>
        <dbReference type="ARBA" id="ARBA00025453"/>
    </source>
</evidence>
<keyword evidence="4 6" id="KW-0648">Protein biosynthesis</keyword>
<keyword evidence="6" id="KW-0963">Cytoplasm</keyword>
<dbReference type="GO" id="GO:0005737">
    <property type="term" value="C:cytoplasm"/>
    <property type="evidence" value="ECO:0007669"/>
    <property type="project" value="UniProtKB-SubCell"/>
</dbReference>
<sequence length="304" mass="33249">MAFTAQDVKALREQTGCGMMDCKKALTDAEGDFDKAVELLREKGLAAQTKKAGRIAAEGMVYAEVDKEKKVGVVVEVNAETDFVAKNDKFKSLVYGIARAVIDEDPADVDALLKCKMEDGTVESALQDRILVIGENMKIRRFTRYEGDCVAYIHGGGTHAVLVAFDTDLAGKPEFEACGKDVAMQIAAVNPGYVSEADVPAEVIENEKKILLAQIENDPKLAGKPEQVKAKMVDGKIGKFYKENCLMEQPFVKDDKITVSTYLADCAKEQGGKINVVKFVRYEKGEGLEKKQEDFAAEIASMVK</sequence>
<dbReference type="PROSITE" id="PS01127">
    <property type="entry name" value="EF_TS_2"/>
    <property type="match status" value="1"/>
</dbReference>
<evidence type="ECO:0000256" key="6">
    <source>
        <dbReference type="HAMAP-Rule" id="MF_00050"/>
    </source>
</evidence>
<dbReference type="PROSITE" id="PS01126">
    <property type="entry name" value="EF_TS_1"/>
    <property type="match status" value="1"/>
</dbReference>
<dbReference type="PANTHER" id="PTHR11741">
    <property type="entry name" value="ELONGATION FACTOR TS"/>
    <property type="match status" value="1"/>
</dbReference>
<evidence type="ECO:0000256" key="3">
    <source>
        <dbReference type="ARBA" id="ARBA00022768"/>
    </source>
</evidence>
<dbReference type="GO" id="GO:0003746">
    <property type="term" value="F:translation elongation factor activity"/>
    <property type="evidence" value="ECO:0007669"/>
    <property type="project" value="UniProtKB-UniRule"/>
</dbReference>
<dbReference type="RefSeq" id="WP_186886427.1">
    <property type="nucleotide sequence ID" value="NZ_JACONZ010000001.1"/>
</dbReference>
<dbReference type="FunFam" id="1.10.286.20:FF:000001">
    <property type="entry name" value="Elongation factor Ts"/>
    <property type="match status" value="1"/>
</dbReference>
<dbReference type="Gene3D" id="3.30.479.20">
    <property type="entry name" value="Elongation factor Ts, dimerisation domain"/>
    <property type="match status" value="2"/>
</dbReference>
<accession>A0A923I482</accession>
<reference evidence="10" key="1">
    <citation type="submission" date="2020-08" db="EMBL/GenBank/DDBJ databases">
        <title>Genome public.</title>
        <authorList>
            <person name="Liu C."/>
            <person name="Sun Q."/>
        </authorList>
    </citation>
    <scope>NUCLEOTIDE SEQUENCE</scope>
    <source>
        <strain evidence="10">BX8</strain>
    </source>
</reference>
<feature type="region of interest" description="Involved in Mg(2+) ion dislocation from EF-Tu" evidence="6">
    <location>
        <begin position="81"/>
        <end position="84"/>
    </location>
</feature>
<dbReference type="InterPro" id="IPR014039">
    <property type="entry name" value="Transl_elong_EFTs/EF1B_dimer"/>
</dbReference>
<dbReference type="Pfam" id="PF00889">
    <property type="entry name" value="EF_TS"/>
    <property type="match status" value="1"/>
</dbReference>
<dbReference type="Proteomes" id="UP000659630">
    <property type="component" value="Unassembled WGS sequence"/>
</dbReference>
<evidence type="ECO:0000256" key="2">
    <source>
        <dbReference type="ARBA" id="ARBA00016956"/>
    </source>
</evidence>
<dbReference type="Gene3D" id="1.10.286.20">
    <property type="match status" value="1"/>
</dbReference>
<dbReference type="InterPro" id="IPR018101">
    <property type="entry name" value="Transl_elong_Ts_CS"/>
</dbReference>
<keyword evidence="3 6" id="KW-0251">Elongation factor</keyword>
<comment type="function">
    <text evidence="5 6 7">Associates with the EF-Tu.GDP complex and induces the exchange of GDP to GTP. It remains bound to the aminoacyl-tRNA.EF-Tu.GTP complex up to the GTP hydrolysis stage on the ribosome.</text>
</comment>
<organism evidence="10 11">
    <name type="scientific">Anaerofilum hominis</name>
    <dbReference type="NCBI Taxonomy" id="2763016"/>
    <lineage>
        <taxon>Bacteria</taxon>
        <taxon>Bacillati</taxon>
        <taxon>Bacillota</taxon>
        <taxon>Clostridia</taxon>
        <taxon>Eubacteriales</taxon>
        <taxon>Oscillospiraceae</taxon>
        <taxon>Anaerofilum</taxon>
    </lineage>
</organism>
<dbReference type="SUPFAM" id="SSF54713">
    <property type="entry name" value="Elongation factor Ts (EF-Ts), dimerisation domain"/>
    <property type="match status" value="2"/>
</dbReference>
<evidence type="ECO:0000256" key="4">
    <source>
        <dbReference type="ARBA" id="ARBA00022917"/>
    </source>
</evidence>
<dbReference type="AlphaFoldDB" id="A0A923I482"/>
<comment type="subcellular location">
    <subcellularLocation>
        <location evidence="6 8">Cytoplasm</location>
    </subcellularLocation>
</comment>
<dbReference type="InterPro" id="IPR001816">
    <property type="entry name" value="Transl_elong_EFTs/EF1B"/>
</dbReference>
<dbReference type="PANTHER" id="PTHR11741:SF0">
    <property type="entry name" value="ELONGATION FACTOR TS, MITOCHONDRIAL"/>
    <property type="match status" value="1"/>
</dbReference>
<dbReference type="NCBIfam" id="TIGR00116">
    <property type="entry name" value="tsf"/>
    <property type="match status" value="1"/>
</dbReference>
<comment type="similarity">
    <text evidence="1 6 7">Belongs to the EF-Ts family.</text>
</comment>
<comment type="caution">
    <text evidence="10">The sequence shown here is derived from an EMBL/GenBank/DDBJ whole genome shotgun (WGS) entry which is preliminary data.</text>
</comment>
<dbReference type="Gene3D" id="1.10.8.10">
    <property type="entry name" value="DNA helicase RuvA subunit, C-terminal domain"/>
    <property type="match status" value="1"/>
</dbReference>
<evidence type="ECO:0000313" key="11">
    <source>
        <dbReference type="Proteomes" id="UP000659630"/>
    </source>
</evidence>
<evidence type="ECO:0000259" key="9">
    <source>
        <dbReference type="Pfam" id="PF00889"/>
    </source>
</evidence>
<dbReference type="HAMAP" id="MF_00050">
    <property type="entry name" value="EF_Ts"/>
    <property type="match status" value="1"/>
</dbReference>
<name>A0A923I482_9FIRM</name>
<proteinExistence type="inferred from homology"/>
<evidence type="ECO:0000256" key="1">
    <source>
        <dbReference type="ARBA" id="ARBA00005532"/>
    </source>
</evidence>
<dbReference type="SUPFAM" id="SSF46934">
    <property type="entry name" value="UBA-like"/>
    <property type="match status" value="1"/>
</dbReference>
<evidence type="ECO:0000256" key="8">
    <source>
        <dbReference type="RuleBase" id="RU000643"/>
    </source>
</evidence>
<feature type="domain" description="Translation elongation factor EFTs/EF1B dimerisation" evidence="9">
    <location>
        <begin position="72"/>
        <end position="286"/>
    </location>
</feature>
<dbReference type="InterPro" id="IPR009060">
    <property type="entry name" value="UBA-like_sf"/>
</dbReference>
<dbReference type="FunFam" id="1.10.8.10:FF:000001">
    <property type="entry name" value="Elongation factor Ts"/>
    <property type="match status" value="1"/>
</dbReference>
<evidence type="ECO:0000313" key="10">
    <source>
        <dbReference type="EMBL" id="MBC5580051.1"/>
    </source>
</evidence>
<dbReference type="CDD" id="cd14275">
    <property type="entry name" value="UBA_EF-Ts"/>
    <property type="match status" value="1"/>
</dbReference>
<evidence type="ECO:0000256" key="7">
    <source>
        <dbReference type="RuleBase" id="RU000642"/>
    </source>
</evidence>
<protein>
    <recommendedName>
        <fullName evidence="2 6">Elongation factor Ts</fullName>
        <shortName evidence="6">EF-Ts</shortName>
    </recommendedName>
</protein>
<dbReference type="InterPro" id="IPR036402">
    <property type="entry name" value="EF-Ts_dimer_sf"/>
</dbReference>
<dbReference type="EMBL" id="JACONZ010000001">
    <property type="protein sequence ID" value="MBC5580051.1"/>
    <property type="molecule type" value="Genomic_DNA"/>
</dbReference>
<keyword evidence="11" id="KW-1185">Reference proteome</keyword>